<accession>A0A9X2J569</accession>
<dbReference type="AlphaFoldDB" id="A0A9X2J569"/>
<sequence length="153" mass="18185">MTMPSSTPPNIVLFDSLCHLCNGWSRLLLNCDREHFFALCRVQSPAGLYYLERLNLPLDTYETMILLERHGDNFQQFTKSEAALKIASHLSGPWRLLTVLRYIPRPIRDWFYDLVARNRYRWFGRRNRCLLPNEDDKQRFLEDVPEEIPDEPV</sequence>
<evidence type="ECO:0000313" key="2">
    <source>
        <dbReference type="Proteomes" id="UP001139028"/>
    </source>
</evidence>
<dbReference type="Pfam" id="PF04134">
    <property type="entry name" value="DCC1-like"/>
    <property type="match status" value="1"/>
</dbReference>
<protein>
    <submittedName>
        <fullName evidence="1">DCC1-like thiol-disulfide oxidoreductase family protein</fullName>
    </submittedName>
</protein>
<proteinExistence type="predicted"/>
<evidence type="ECO:0000313" key="1">
    <source>
        <dbReference type="EMBL" id="MCO1333270.1"/>
    </source>
</evidence>
<dbReference type="Proteomes" id="UP001139028">
    <property type="component" value="Unassembled WGS sequence"/>
</dbReference>
<dbReference type="EMBL" id="JALBWM010000007">
    <property type="protein sequence ID" value="MCO1333270.1"/>
    <property type="molecule type" value="Genomic_DNA"/>
</dbReference>
<name>A0A9X2J569_9GAMM</name>
<organism evidence="1 2">
    <name type="scientific">Microbulbifer okhotskensis</name>
    <dbReference type="NCBI Taxonomy" id="2926617"/>
    <lineage>
        <taxon>Bacteria</taxon>
        <taxon>Pseudomonadati</taxon>
        <taxon>Pseudomonadota</taxon>
        <taxon>Gammaproteobacteria</taxon>
        <taxon>Cellvibrionales</taxon>
        <taxon>Microbulbiferaceae</taxon>
        <taxon>Microbulbifer</taxon>
    </lineage>
</organism>
<reference evidence="1" key="1">
    <citation type="journal article" date="2022" name="Arch. Microbiol.">
        <title>Microbulbifer okhotskensis sp. nov., isolated from a deep bottom sediment of the Okhotsk Sea.</title>
        <authorList>
            <person name="Romanenko L."/>
            <person name="Kurilenko V."/>
            <person name="Otstavnykh N."/>
            <person name="Velansky P."/>
            <person name="Isaeva M."/>
            <person name="Mikhailov V."/>
        </authorList>
    </citation>
    <scope>NUCLEOTIDE SEQUENCE</scope>
    <source>
        <strain evidence="1">OS29</strain>
    </source>
</reference>
<dbReference type="InterPro" id="IPR007263">
    <property type="entry name" value="DCC1-like"/>
</dbReference>
<dbReference type="InterPro" id="IPR052927">
    <property type="entry name" value="DCC_oxidoreductase"/>
</dbReference>
<gene>
    <name evidence="1" type="ORF">MO867_02850</name>
</gene>
<comment type="caution">
    <text evidence="1">The sequence shown here is derived from an EMBL/GenBank/DDBJ whole genome shotgun (WGS) entry which is preliminary data.</text>
</comment>
<dbReference type="GO" id="GO:0015035">
    <property type="term" value="F:protein-disulfide reductase activity"/>
    <property type="evidence" value="ECO:0007669"/>
    <property type="project" value="InterPro"/>
</dbReference>
<dbReference type="RefSeq" id="WP_252464439.1">
    <property type="nucleotide sequence ID" value="NZ_JALBWM010000007.1"/>
</dbReference>
<keyword evidence="2" id="KW-1185">Reference proteome</keyword>
<dbReference type="PANTHER" id="PTHR33639:SF2">
    <property type="entry name" value="DUF393 DOMAIN-CONTAINING PROTEIN"/>
    <property type="match status" value="1"/>
</dbReference>
<dbReference type="PANTHER" id="PTHR33639">
    <property type="entry name" value="THIOL-DISULFIDE OXIDOREDUCTASE DCC"/>
    <property type="match status" value="1"/>
</dbReference>